<feature type="compositionally biased region" description="Basic and acidic residues" evidence="22">
    <location>
        <begin position="1184"/>
        <end position="1193"/>
    </location>
</feature>
<dbReference type="Pfam" id="PF13868">
    <property type="entry name" value="TPH"/>
    <property type="match status" value="1"/>
</dbReference>
<dbReference type="SUPFAM" id="SSF57903">
    <property type="entry name" value="FYVE/PHD zinc finger"/>
    <property type="match status" value="1"/>
</dbReference>
<dbReference type="InterPro" id="IPR001965">
    <property type="entry name" value="Znf_PHD"/>
</dbReference>
<dbReference type="Pfam" id="PF00122">
    <property type="entry name" value="E1-E2_ATPase"/>
    <property type="match status" value="1"/>
</dbReference>
<dbReference type="SUPFAM" id="SSF81665">
    <property type="entry name" value="Calcium ATPase, transmembrane domain M"/>
    <property type="match status" value="1"/>
</dbReference>
<dbReference type="Pfam" id="PF13246">
    <property type="entry name" value="Cation_ATPase"/>
    <property type="match status" value="1"/>
</dbReference>
<evidence type="ECO:0000256" key="16">
    <source>
        <dbReference type="ARBA" id="ARBA00023054"/>
    </source>
</evidence>
<dbReference type="SFLD" id="SFLDS00003">
    <property type="entry name" value="Haloacid_Dehalogenase"/>
    <property type="match status" value="1"/>
</dbReference>
<dbReference type="SUPFAM" id="SSF46689">
    <property type="entry name" value="Homeodomain-like"/>
    <property type="match status" value="3"/>
</dbReference>
<evidence type="ECO:0000256" key="8">
    <source>
        <dbReference type="ARBA" id="ARBA00022723"/>
    </source>
</evidence>
<dbReference type="InterPro" id="IPR013083">
    <property type="entry name" value="Znf_RING/FYVE/PHD"/>
</dbReference>
<evidence type="ECO:0000256" key="12">
    <source>
        <dbReference type="ARBA" id="ARBA00022837"/>
    </source>
</evidence>
<dbReference type="InterPro" id="IPR044492">
    <property type="entry name" value="P_typ_ATPase_HD_dom"/>
</dbReference>
<feature type="region of interest" description="Disordered" evidence="22">
    <location>
        <begin position="1265"/>
        <end position="1301"/>
    </location>
</feature>
<dbReference type="NCBIfam" id="TIGR01494">
    <property type="entry name" value="ATPase_P-type"/>
    <property type="match status" value="3"/>
</dbReference>
<feature type="transmembrane region" description="Helical" evidence="23">
    <location>
        <begin position="2821"/>
        <end position="2840"/>
    </location>
</feature>
<evidence type="ECO:0000256" key="18">
    <source>
        <dbReference type="ARBA" id="ARBA00023136"/>
    </source>
</evidence>
<dbReference type="Pfam" id="PF00690">
    <property type="entry name" value="Cation_ATPase_N"/>
    <property type="match status" value="1"/>
</dbReference>
<feature type="region of interest" description="Disordered" evidence="22">
    <location>
        <begin position="159"/>
        <end position="182"/>
    </location>
</feature>
<feature type="domain" description="Homeobox" evidence="25">
    <location>
        <begin position="1192"/>
        <end position="1264"/>
    </location>
</feature>
<evidence type="ECO:0000256" key="6">
    <source>
        <dbReference type="ARBA" id="ARBA00022568"/>
    </source>
</evidence>
<dbReference type="PANTHER" id="PTHR42861">
    <property type="entry name" value="CALCIUM-TRANSPORTING ATPASE"/>
    <property type="match status" value="1"/>
</dbReference>
<dbReference type="InterPro" id="IPR001356">
    <property type="entry name" value="HD"/>
</dbReference>
<dbReference type="GO" id="GO:0005524">
    <property type="term" value="F:ATP binding"/>
    <property type="evidence" value="ECO:0007669"/>
    <property type="project" value="UniProtKB-KW"/>
</dbReference>
<feature type="compositionally biased region" description="Polar residues" evidence="22">
    <location>
        <begin position="299"/>
        <end position="308"/>
    </location>
</feature>
<keyword evidence="8" id="KW-0479">Metal-binding</keyword>
<dbReference type="GO" id="GO:0016020">
    <property type="term" value="C:membrane"/>
    <property type="evidence" value="ECO:0007669"/>
    <property type="project" value="InterPro"/>
</dbReference>
<dbReference type="InterPro" id="IPR023214">
    <property type="entry name" value="HAD_sf"/>
</dbReference>
<organism evidence="26">
    <name type="scientific">Albugo laibachii Nc14</name>
    <dbReference type="NCBI Taxonomy" id="890382"/>
    <lineage>
        <taxon>Eukaryota</taxon>
        <taxon>Sar</taxon>
        <taxon>Stramenopiles</taxon>
        <taxon>Oomycota</taxon>
        <taxon>Peronosporomycetes</taxon>
        <taxon>Albuginales</taxon>
        <taxon>Albuginaceae</taxon>
        <taxon>Albugo</taxon>
    </lineage>
</organism>
<dbReference type="Gene3D" id="1.10.10.60">
    <property type="entry name" value="Homeodomain-like"/>
    <property type="match status" value="3"/>
</dbReference>
<dbReference type="PRINTS" id="PR00119">
    <property type="entry name" value="CATATPASE"/>
</dbReference>
<feature type="compositionally biased region" description="Polar residues" evidence="22">
    <location>
        <begin position="1147"/>
        <end position="1165"/>
    </location>
</feature>
<feature type="compositionally biased region" description="Acidic residues" evidence="22">
    <location>
        <begin position="1334"/>
        <end position="1374"/>
    </location>
</feature>
<dbReference type="InterPro" id="IPR019787">
    <property type="entry name" value="Znf_PHD-finger"/>
</dbReference>
<feature type="region of interest" description="Disordered" evidence="22">
    <location>
        <begin position="1925"/>
        <end position="1961"/>
    </location>
</feature>
<dbReference type="EC" id="7.2.2.10" evidence="3"/>
<feature type="region of interest" description="Disordered" evidence="22">
    <location>
        <begin position="3521"/>
        <end position="3552"/>
    </location>
</feature>
<dbReference type="Pfam" id="PF00046">
    <property type="entry name" value="Homeodomain"/>
    <property type="match status" value="3"/>
</dbReference>
<accession>F0WWV1</accession>
<dbReference type="PROSITE" id="PS01359">
    <property type="entry name" value="ZF_PHD_1"/>
    <property type="match status" value="1"/>
</dbReference>
<dbReference type="InterPro" id="IPR043597">
    <property type="entry name" value="TPH_dom"/>
</dbReference>
<evidence type="ECO:0000256" key="19">
    <source>
        <dbReference type="PROSITE-ProRule" id="PRU00108"/>
    </source>
</evidence>
<keyword evidence="9" id="KW-0547">Nucleotide-binding</keyword>
<dbReference type="InterPro" id="IPR006068">
    <property type="entry name" value="ATPase_P-typ_cation-transptr_C"/>
</dbReference>
<dbReference type="InterPro" id="IPR004014">
    <property type="entry name" value="ATPase_P-typ_cation-transptr_N"/>
</dbReference>
<dbReference type="PROSITE" id="PS50016">
    <property type="entry name" value="ZF_PHD_2"/>
    <property type="match status" value="1"/>
</dbReference>
<dbReference type="InterPro" id="IPR023299">
    <property type="entry name" value="ATPase_P-typ_cyto_dom_N"/>
</dbReference>
<dbReference type="SMART" id="SM00389">
    <property type="entry name" value="HOX"/>
    <property type="match status" value="3"/>
</dbReference>
<protein>
    <recommendedName>
        <fullName evidence="3">P-type Ca(2+) transporter</fullName>
        <ecNumber evidence="3">7.2.2.10</ecNumber>
    </recommendedName>
</protein>
<dbReference type="Gene3D" id="3.40.1110.10">
    <property type="entry name" value="Calcium-transporting ATPase, cytoplasmic domain N"/>
    <property type="match status" value="1"/>
</dbReference>
<evidence type="ECO:0000256" key="2">
    <source>
        <dbReference type="ARBA" id="ARBA00007427"/>
    </source>
</evidence>
<evidence type="ECO:0000256" key="1">
    <source>
        <dbReference type="ARBA" id="ARBA00004127"/>
    </source>
</evidence>
<dbReference type="EMBL" id="FR824378">
    <property type="protein sequence ID" value="CCA25936.1"/>
    <property type="molecule type" value="Genomic_DNA"/>
</dbReference>
<proteinExistence type="inferred from homology"/>
<evidence type="ECO:0000256" key="10">
    <source>
        <dbReference type="ARBA" id="ARBA00022771"/>
    </source>
</evidence>
<keyword evidence="6" id="KW-0109">Calcium transport</keyword>
<comment type="subcellular location">
    <subcellularLocation>
        <location evidence="1">Endomembrane system</location>
        <topology evidence="1">Multi-pass membrane protein</topology>
    </subcellularLocation>
    <subcellularLocation>
        <location evidence="19 21">Nucleus</location>
    </subcellularLocation>
</comment>
<dbReference type="GO" id="GO:0005388">
    <property type="term" value="F:P-type calcium transporter activity"/>
    <property type="evidence" value="ECO:0007669"/>
    <property type="project" value="UniProtKB-EC"/>
</dbReference>
<feature type="compositionally biased region" description="Polar residues" evidence="22">
    <location>
        <begin position="2939"/>
        <end position="2948"/>
    </location>
</feature>
<feature type="transmembrane region" description="Helical" evidence="23">
    <location>
        <begin position="2206"/>
        <end position="2224"/>
    </location>
</feature>
<feature type="region of interest" description="Disordered" evidence="22">
    <location>
        <begin position="812"/>
        <end position="853"/>
    </location>
</feature>
<keyword evidence="10 20" id="KW-0863">Zinc-finger</keyword>
<reference evidence="26" key="1">
    <citation type="journal article" date="2011" name="PLoS Biol.">
        <title>Gene gain and loss during evolution of obligate parasitism in the white rust pathogen of Arabidopsis thaliana.</title>
        <authorList>
            <person name="Kemen E."/>
            <person name="Gardiner A."/>
            <person name="Schultz-Larsen T."/>
            <person name="Kemen A.C."/>
            <person name="Balmuth A.L."/>
            <person name="Robert-Seilaniantz A."/>
            <person name="Bailey K."/>
            <person name="Holub E."/>
            <person name="Studholme D.J."/>
            <person name="Maclean D."/>
            <person name="Jones J.D."/>
        </authorList>
    </citation>
    <scope>NUCLEOTIDE SEQUENCE</scope>
</reference>
<keyword evidence="14" id="KW-1278">Translocase</keyword>
<keyword evidence="19 21" id="KW-0539">Nucleus</keyword>
<evidence type="ECO:0000256" key="4">
    <source>
        <dbReference type="ARBA" id="ARBA00022448"/>
    </source>
</evidence>
<keyword evidence="18 23" id="KW-0472">Membrane</keyword>
<dbReference type="FunFam" id="2.70.150.10:FF:000008">
    <property type="entry name" value="Calcium-transporting ATPase"/>
    <property type="match status" value="1"/>
</dbReference>
<feature type="compositionally biased region" description="Pro residues" evidence="22">
    <location>
        <begin position="164"/>
        <end position="178"/>
    </location>
</feature>
<dbReference type="InterPro" id="IPR011011">
    <property type="entry name" value="Znf_FYVE_PHD"/>
</dbReference>
<dbReference type="Gene3D" id="1.20.1110.10">
    <property type="entry name" value="Calcium-transporting ATPase, transmembrane domain"/>
    <property type="match status" value="1"/>
</dbReference>
<feature type="compositionally biased region" description="Acidic residues" evidence="22">
    <location>
        <begin position="206"/>
        <end position="232"/>
    </location>
</feature>
<sequence>MAQYLFERFDIFLFRLLYYSAESTGSSPVQRPAMEGCLRRYYAKHNPGNMENVAEIARRFRGRELELCEKLRIKYGCAPALALQTPDSVTFRNTDISLRLLNLCGQVSIGFSGPKQNHSSYRSPSLINAITGAFSAGPLSFLYSCLQERKQLRGLSMENNASLIPPPPPSPPPLPPSSPCLATNVVNETEKKKALLVYQSYQPSASEEDDDDDERDEDEDIEDEQIDFIEGDNEGKWQIRNQQPNMMKASESVDAGGAQSKLVASQSHSEGAKFAEYEEEDEDVSAHAQSDEDLDSLPPNDNENSLIMTTKPRNDHHLQNYPGAHQFSKKDTIGGNISSVANDKVTDMSQCREISSPSIEGKGVSRGNKSSNRRSTNVRRECEVCHECRGGRRAMICAVCKCMYHSSCYRKNISKSVHITPDKQWYCPECDPGTTGQVENEDYRAIEYGLNTTPRVSRLNDPSGSGSHIKINMKEGAAGNRGAANTANSNSDPGIVTQLEDRVKWVTEVALHGGKRTNWMILEQTNDILAILVPVLATLKGKSSQHVGVTDLPTQSPVSINTLSERPDLGKSLSECTEKDQSVLPLMKWMHEELTALKHVTQKLQMAGIQYEIDMIREIRMIPSSLDGKSGLFSGSNGSKNTNGRHGSSAGGGSGSFRGASGTGGGAGGGSKVKNGASRLYSSKQIQKLEEWYQKSSRPEASEIQAMYRIINSAEYADRELQPDGISVKQIRIWFDNRRAKERLDYMRLKMKDISTADMDAESVKKMKAAYIDEAKEVLEARVSRLRENGKSATQIVDEADLLLIASGEQPLTAKPPRSSQISAKASANQNSSLGGGHKSSIVEQKPPPSLKKRIRMESVASVRKAVKEARDAGKTEEEIRSIRTTAIDVARQRLHIPYKNARVGPSRPLGKNEVTHIKFKMLKLLEEGAPPEDVTDIIELLLSVVIPRQVLLDSGLTRQLELAQKAHRENKELVKQTKKLLEEFQTVIDRGEEADAFEVDNLAGLNKSSVEPEALPSHSIAATSVSTRSPAASPDQSKRARTGKFSIAQLKKLEKYFKKDDTPSKKKLEKLSEKLSAMATEEGGKTLDYKQLRGWFYKRRSSNQPPHALLVAGSKQQEGSSVVGDEVMSSTSSSSSETESDSNESVASSVDSRQSLAESNSGTSLKRKAITDAQLPSPKKRSRVEVSGRDAKTSLQSKTFNVKQLSTLIECYERNPSPNSTRMDELVHILNHDDHSDGQNGNTITKQQIQAWFGRRRAKEKKDIIKLQSNEAPVRKASTESSDSSETDDENSQTQVNPSARKELFLNENETSNVSVAPGGDPNGKGIRFADRDELEDNDDDDSSDEEQEEINIEIDDGDDDDDDDEDDDEDVADDLKTNMNARYRRLAPQARIDESLFGKSKKTVLLAGRDIVECQPGERTDNQKSVKATKGNHNCVIMSDQELARLKHESTIISVQDVQAAEAQREQEQEQKVSASKQKKERMIMLGQEAARRAPKTEYEQLMEQERKETLQRAQVLKDHSHDTIKLLKTLGARAQAFTIRDQQRLVKDDLEEESRRYEEKMNTLMELERLQGIQREEELHAEQRAKRTGDRLVLEEQIEQRRQQRDKLNVRTQQEGHDLVAQMKRQQQEQREKDLSRRQHASETLHEIQKFNAQSKQHKMELKRKQQEEDDKIQRYQREKDEEAKEREIQEAIKRQETEIRVARLRANQEKMANEKSEMDELRAKRAAEARERQAREVELNLARKTRDDLAELQKAREIQALHLQGARVQEAMLQQQEYQSIMTQVEADKARVKRENEETRISRIEHRRALQQQIEEKDRLHKKAFQIKQSEGQILKDEYAKELAKLERLRLEQVEQLENAGVNPLAEGQAVSPTNVDKGATLQQADLHACSVGSGAIMTPMDDETEPSSFPALQSAKLTSLRSLEDDSSRSSTASEMLSLNCEEGDQSDDKSKSLSAKFSSQDVEDLSRTLGVDVSFGLSRSDVTERQQRYGSNQLESEEEEPIYKKFLGQFNDPLILLLMASGAVSIIMGHLDDAISIGVAITIVVTVAFVQEYRSEKTLEALKELVPPRCKVLRDGASCETFAKELVPGDIILINVGDRVPADARLLEAVDLEVDESNLTGETLPVCKHTKRIENAETHPIAERKNIVYMGTLIRAGRGRAVVYGIGHKTEFGLVFDAMHSVEDRKTPLQLSMDQLGKHLSMFSLGIISVICLIGTVQGKGLLTMLQIGVSLAVAAIPEGLPICVTVTLAFGVMKMAKQNAIVKKLPAVEALGCISVICVDKTGTITTNQMEVAEIFVPFESVCARVTGIGESAVKNKRNESNGKVQVCDDYLGSHGRVLFREEAVTERTHPHIYNCLLVGALCNNSNITNGKVIGQATEGAVLMCALKIGISESIIKQHNRISEVPFSSEKKWMAVCCDYNGSRRWYMKGMIEAILSRCDKIEDNCGRWKQMTSSDRERIHNEACAMASKGARVLAFSYGESSDHAMVFAGFVGIVDPPRAEVAKSIAQLENSGVKTIMLTGDSKETATAIATQVGILRSYENEDEESAKLGVMSKTGSDLILSGDQLEAMDMMELEHCILRTCVFYRTSPHHKLKIVRAFQEAGIQVAMTGDGVNDAPALKAADIGVAMGRSGTDVSKEASDVILLNDNFHTILYAMEEGKSIYHNIRHFLRFQLSTSIAALCLIAITTLFNLPSPLNAMQILWINIIMDGPPAQSLGVEPMDPDVMKEGPRLHDAHIITKSMIRRILTSAIIIVAGTIYVFYKELTVDGIVSKRDRTMSFTTFVLFDMFNALACRSDTKSILEIGITSNTAFVYAVGFSLLGQLLVIYFAPLQAIFQTESLSLIDLVYVFCIASSVLLSFIFKDLMSGVFGYQGFESFAAQACVTAKPGHQISRGGQKYSEMGVAIMSLPSNNRLGKHNYESVATRDYTSTRGLSSPHNNARRQDPPDHKPFLARTIHQTDYGNIMAEYGCYTNICLDLWKDIFESVTESSGRLSIKGGGLLRLVKEGLASLPLHSEASLVAHSSLARHITELYEDFFTRHPNPIQRNKITWEAFTDATRHINEFLRHNNKQQTFKREGEGSLQTTLRSIASPSSYQVDYGTYGENPCKRPYMRRRGMDATTNDLNSGTMKSTYHIPGYGGFIPHGARNHTATTHAEAEKPRLAVESLRLCCKENLPGYSGHEPTDCTNYRGVSLAGTEQSTTNAIDLTGQETASSKHCLMNPSLIFDVAACVGTNDPSMALATIKSMVVSGAHISSDLFYEEMIEKMQSGGSFAFEHAVSLQNLLLLCYEKTVKSLGRNFTIPHQWDRVILILEALCEKPIDELWRRNLLVIQFYVSCLWEDYLHHKSLISQNISNHAPRILALLQDSTYTIDREMEWRPPECYQGEATSSCDTNVVLWTAGLIVKLWIRVHDTKGSAELFELEKEEACYSVVRLLEMMYSCTNEIENMTHCLQRWAEKLQPATRLTLIHSIQSPHLKRGLATALIGLSANARHTNIRWLECNAVGRMHHNQDSDGGMSDTTTLMDRPNNADDTAVSLSTRG</sequence>
<keyword evidence="12" id="KW-0106">Calcium</keyword>
<feature type="compositionally biased region" description="Polar residues" evidence="22">
    <location>
        <begin position="1021"/>
        <end position="1031"/>
    </location>
</feature>
<evidence type="ECO:0000256" key="15">
    <source>
        <dbReference type="ARBA" id="ARBA00022989"/>
    </source>
</evidence>
<dbReference type="InterPro" id="IPR001757">
    <property type="entry name" value="P_typ_ATPase"/>
</dbReference>
<feature type="domain" description="PHD-type" evidence="24">
    <location>
        <begin position="379"/>
        <end position="433"/>
    </location>
</feature>
<dbReference type="GO" id="GO:0012505">
    <property type="term" value="C:endomembrane system"/>
    <property type="evidence" value="ECO:0007669"/>
    <property type="project" value="UniProtKB-SubCell"/>
</dbReference>
<evidence type="ECO:0000256" key="7">
    <source>
        <dbReference type="ARBA" id="ARBA00022692"/>
    </source>
</evidence>
<feature type="transmembrane region" description="Helical" evidence="23">
    <location>
        <begin position="2751"/>
        <end position="2771"/>
    </location>
</feature>
<evidence type="ECO:0000256" key="20">
    <source>
        <dbReference type="PROSITE-ProRule" id="PRU00146"/>
    </source>
</evidence>
<dbReference type="SMART" id="SM00831">
    <property type="entry name" value="Cation_ATPase_N"/>
    <property type="match status" value="1"/>
</dbReference>
<keyword evidence="19 21" id="KW-0371">Homeobox</keyword>
<dbReference type="FunFam" id="3.40.50.1000:FF:000028">
    <property type="entry name" value="Calcium-transporting P-type ATPase, putative"/>
    <property type="match status" value="1"/>
</dbReference>
<evidence type="ECO:0000256" key="13">
    <source>
        <dbReference type="ARBA" id="ARBA00022840"/>
    </source>
</evidence>
<keyword evidence="15 23" id="KW-1133">Transmembrane helix</keyword>
<keyword evidence="17" id="KW-0406">Ion transport</keyword>
<feature type="region of interest" description="Disordered" evidence="22">
    <location>
        <begin position="1606"/>
        <end position="1690"/>
    </location>
</feature>
<keyword evidence="16" id="KW-0175">Coiled coil</keyword>
<dbReference type="PRINTS" id="PR00120">
    <property type="entry name" value="HATPASE"/>
</dbReference>
<feature type="domain" description="Homeobox" evidence="25">
    <location>
        <begin position="1037"/>
        <end position="1107"/>
    </location>
</feature>
<evidence type="ECO:0000256" key="3">
    <source>
        <dbReference type="ARBA" id="ARBA00012790"/>
    </source>
</evidence>
<dbReference type="Gene3D" id="2.70.150.10">
    <property type="entry name" value="Calcium-transporting ATPase, cytoplasmic transduction domain A"/>
    <property type="match status" value="1"/>
</dbReference>
<dbReference type="HOGENOM" id="CLU_000272_0_0_1"/>
<dbReference type="Gene3D" id="3.30.40.10">
    <property type="entry name" value="Zinc/RING finger domain, C3HC4 (zinc finger)"/>
    <property type="match status" value="1"/>
</dbReference>
<evidence type="ECO:0000256" key="22">
    <source>
        <dbReference type="SAM" id="MobiDB-lite"/>
    </source>
</evidence>
<dbReference type="SFLD" id="SFLDG00002">
    <property type="entry name" value="C1.7:_P-type_atpase_like"/>
    <property type="match status" value="1"/>
</dbReference>
<dbReference type="SMART" id="SM00249">
    <property type="entry name" value="PHD"/>
    <property type="match status" value="1"/>
</dbReference>
<evidence type="ECO:0000256" key="17">
    <source>
        <dbReference type="ARBA" id="ARBA00023065"/>
    </source>
</evidence>
<comment type="similarity">
    <text evidence="2">Belongs to the PHD-associated homeobox family.</text>
</comment>
<feature type="region of interest" description="Disordered" evidence="22">
    <location>
        <begin position="630"/>
        <end position="676"/>
    </location>
</feature>
<dbReference type="InterPro" id="IPR019786">
    <property type="entry name" value="Zinc_finger_PHD-type_CS"/>
</dbReference>
<dbReference type="Pfam" id="PF00689">
    <property type="entry name" value="Cation_ATPase_C"/>
    <property type="match status" value="1"/>
</dbReference>
<feature type="DNA-binding region" description="Homeobox" evidence="19">
    <location>
        <begin position="674"/>
        <end position="746"/>
    </location>
</feature>
<name>F0WWV1_9STRA</name>
<keyword evidence="11" id="KW-0862">Zinc</keyword>
<feature type="compositionally biased region" description="Basic and acidic residues" evidence="22">
    <location>
        <begin position="1661"/>
        <end position="1690"/>
    </location>
</feature>
<dbReference type="GO" id="GO:0003677">
    <property type="term" value="F:DNA binding"/>
    <property type="evidence" value="ECO:0007669"/>
    <property type="project" value="UniProtKB-UniRule"/>
</dbReference>
<feature type="compositionally biased region" description="Basic and acidic residues" evidence="22">
    <location>
        <begin position="1629"/>
        <end position="1652"/>
    </location>
</feature>
<gene>
    <name evidence="26" type="primary">AlNc14C333G10712</name>
    <name evidence="26" type="ORF">ALNC14_120800</name>
</gene>
<keyword evidence="5" id="KW-0597">Phosphoprotein</keyword>
<feature type="DNA-binding region" description="Homeobox" evidence="19">
    <location>
        <begin position="1194"/>
        <end position="1265"/>
    </location>
</feature>
<evidence type="ECO:0000259" key="25">
    <source>
        <dbReference type="PROSITE" id="PS50071"/>
    </source>
</evidence>
<dbReference type="GO" id="GO:0005634">
    <property type="term" value="C:nucleus"/>
    <property type="evidence" value="ECO:0007669"/>
    <property type="project" value="UniProtKB-SubCell"/>
</dbReference>
<feature type="transmembrane region" description="Helical" evidence="23">
    <location>
        <begin position="2852"/>
        <end position="2871"/>
    </location>
</feature>
<dbReference type="InterPro" id="IPR009057">
    <property type="entry name" value="Homeodomain-like_sf"/>
</dbReference>
<dbReference type="SUPFAM" id="SSF81653">
    <property type="entry name" value="Calcium ATPase, transduction domain A"/>
    <property type="match status" value="1"/>
</dbReference>
<dbReference type="CDD" id="cd00086">
    <property type="entry name" value="homeodomain"/>
    <property type="match status" value="2"/>
</dbReference>
<feature type="compositionally biased region" description="Polar residues" evidence="22">
    <location>
        <begin position="818"/>
        <end position="833"/>
    </location>
</feature>
<evidence type="ECO:0000256" key="5">
    <source>
        <dbReference type="ARBA" id="ARBA00022553"/>
    </source>
</evidence>
<reference evidence="26" key="2">
    <citation type="submission" date="2011-02" db="EMBL/GenBank/DDBJ databases">
        <authorList>
            <person name="MacLean D."/>
        </authorList>
    </citation>
    <scope>NUCLEOTIDE SEQUENCE</scope>
</reference>
<dbReference type="InterPro" id="IPR023298">
    <property type="entry name" value="ATPase_P-typ_TM_dom_sf"/>
</dbReference>
<feature type="compositionally biased region" description="Gly residues" evidence="22">
    <location>
        <begin position="649"/>
        <end position="671"/>
    </location>
</feature>
<evidence type="ECO:0000256" key="9">
    <source>
        <dbReference type="ARBA" id="ARBA00022741"/>
    </source>
</evidence>
<feature type="region of interest" description="Disordered" evidence="22">
    <location>
        <begin position="201"/>
        <end position="333"/>
    </location>
</feature>
<keyword evidence="7 23" id="KW-0812">Transmembrane</keyword>
<dbReference type="InterPro" id="IPR018303">
    <property type="entry name" value="ATPase_P-typ_P_site"/>
</dbReference>
<evidence type="ECO:0000313" key="26">
    <source>
        <dbReference type="EMBL" id="CCA25936.1"/>
    </source>
</evidence>
<keyword evidence="13" id="KW-0067">ATP-binding</keyword>
<dbReference type="InterPro" id="IPR036412">
    <property type="entry name" value="HAD-like_sf"/>
</dbReference>
<feature type="region of interest" description="Disordered" evidence="22">
    <location>
        <begin position="2939"/>
        <end position="2958"/>
    </location>
</feature>
<dbReference type="SFLD" id="SFLDF00027">
    <property type="entry name" value="p-type_atpase"/>
    <property type="match status" value="1"/>
</dbReference>
<dbReference type="PROSITE" id="PS00154">
    <property type="entry name" value="ATPASE_E1_E2"/>
    <property type="match status" value="1"/>
</dbReference>
<feature type="region of interest" description="Disordered" evidence="22">
    <location>
        <begin position="1313"/>
        <end position="1379"/>
    </location>
</feature>
<feature type="compositionally biased region" description="Basic and acidic residues" evidence="22">
    <location>
        <begin position="1606"/>
        <end position="1621"/>
    </location>
</feature>
<dbReference type="CDD" id="cd15489">
    <property type="entry name" value="PHD_SF"/>
    <property type="match status" value="1"/>
</dbReference>
<evidence type="ECO:0000256" key="21">
    <source>
        <dbReference type="RuleBase" id="RU000682"/>
    </source>
</evidence>
<feature type="transmembrane region" description="Helical" evidence="23">
    <location>
        <begin position="2678"/>
        <end position="2699"/>
    </location>
</feature>
<evidence type="ECO:0000256" key="23">
    <source>
        <dbReference type="SAM" id="Phobius"/>
    </source>
</evidence>
<keyword evidence="19 21" id="KW-0238">DNA-binding</keyword>
<dbReference type="GO" id="GO:0008270">
    <property type="term" value="F:zinc ion binding"/>
    <property type="evidence" value="ECO:0007669"/>
    <property type="project" value="UniProtKB-KW"/>
</dbReference>
<keyword evidence="4" id="KW-0813">Transport</keyword>
<dbReference type="InterPro" id="IPR008250">
    <property type="entry name" value="ATPase_P-typ_transduc_dom_A_sf"/>
</dbReference>
<feature type="DNA-binding region" description="Homeobox" evidence="19">
    <location>
        <begin position="1039"/>
        <end position="1108"/>
    </location>
</feature>
<dbReference type="Gene3D" id="3.40.50.1000">
    <property type="entry name" value="HAD superfamily/HAD-like"/>
    <property type="match status" value="1"/>
</dbReference>
<feature type="domain" description="Homeobox" evidence="25">
    <location>
        <begin position="672"/>
        <end position="745"/>
    </location>
</feature>
<dbReference type="InterPro" id="IPR059000">
    <property type="entry name" value="ATPase_P-type_domA"/>
</dbReference>
<evidence type="ECO:0000259" key="24">
    <source>
        <dbReference type="PROSITE" id="PS50016"/>
    </source>
</evidence>
<evidence type="ECO:0000256" key="14">
    <source>
        <dbReference type="ARBA" id="ARBA00022967"/>
    </source>
</evidence>
<dbReference type="PROSITE" id="PS50071">
    <property type="entry name" value="HOMEOBOX_2"/>
    <property type="match status" value="3"/>
</dbReference>
<dbReference type="GO" id="GO:0016887">
    <property type="term" value="F:ATP hydrolysis activity"/>
    <property type="evidence" value="ECO:0007669"/>
    <property type="project" value="InterPro"/>
</dbReference>
<evidence type="ECO:0000256" key="11">
    <source>
        <dbReference type="ARBA" id="ARBA00022833"/>
    </source>
</evidence>
<feature type="transmembrane region" description="Helical" evidence="23">
    <location>
        <begin position="2236"/>
        <end position="2260"/>
    </location>
</feature>
<feature type="region of interest" description="Disordered" evidence="22">
    <location>
        <begin position="1113"/>
        <end position="1199"/>
    </location>
</feature>
<feature type="region of interest" description="Disordered" evidence="22">
    <location>
        <begin position="1011"/>
        <end position="1043"/>
    </location>
</feature>
<dbReference type="Pfam" id="PF08282">
    <property type="entry name" value="Hydrolase_3"/>
    <property type="match status" value="1"/>
</dbReference>
<dbReference type="SUPFAM" id="SSF56784">
    <property type="entry name" value="HAD-like"/>
    <property type="match status" value="1"/>
</dbReference>
<feature type="compositionally biased region" description="Polar residues" evidence="22">
    <location>
        <begin position="633"/>
        <end position="646"/>
    </location>
</feature>